<evidence type="ECO:0000256" key="10">
    <source>
        <dbReference type="ARBA" id="ARBA00023098"/>
    </source>
</evidence>
<dbReference type="OrthoDB" id="9772975at2"/>
<feature type="binding site" evidence="13">
    <location>
        <position position="50"/>
    </location>
    <ligand>
        <name>Zn(2+)</name>
        <dbReference type="ChEBI" id="CHEBI:29105"/>
    </ligand>
</feature>
<dbReference type="PRINTS" id="PR01070">
    <property type="entry name" value="ACCCTRFRASEB"/>
</dbReference>
<dbReference type="InterPro" id="IPR041010">
    <property type="entry name" value="Znf-ACC"/>
</dbReference>
<keyword evidence="3 13" id="KW-0808">Transferase</keyword>
<keyword evidence="4 13" id="KW-0479">Metal-binding</keyword>
<dbReference type="RefSeq" id="WP_135245792.1">
    <property type="nucleotide sequence ID" value="NZ_SIHO01000002.1"/>
</dbReference>
<comment type="caution">
    <text evidence="15">The sequence shown here is derived from an EMBL/GenBank/DDBJ whole genome shotgun (WGS) entry which is preliminary data.</text>
</comment>
<keyword evidence="8 13" id="KW-0862">Zinc</keyword>
<evidence type="ECO:0000256" key="8">
    <source>
        <dbReference type="ARBA" id="ARBA00022833"/>
    </source>
</evidence>
<evidence type="ECO:0000256" key="2">
    <source>
        <dbReference type="ARBA" id="ARBA00022516"/>
    </source>
</evidence>
<evidence type="ECO:0000256" key="1">
    <source>
        <dbReference type="ARBA" id="ARBA00004496"/>
    </source>
</evidence>
<comment type="subcellular location">
    <subcellularLocation>
        <location evidence="1 13">Cytoplasm</location>
    </subcellularLocation>
</comment>
<comment type="similarity">
    <text evidence="13">Belongs to the AccD/PCCB family.</text>
</comment>
<keyword evidence="7 13" id="KW-0276">Fatty acid metabolism</keyword>
<dbReference type="GO" id="GO:0016743">
    <property type="term" value="F:carboxyl- or carbamoyltransferase activity"/>
    <property type="evidence" value="ECO:0007669"/>
    <property type="project" value="UniProtKB-UniRule"/>
</dbReference>
<comment type="cofactor">
    <cofactor evidence="13">
        <name>Zn(2+)</name>
        <dbReference type="ChEBI" id="CHEBI:29105"/>
    </cofactor>
    <text evidence="13">Binds 1 zinc ion per subunit.</text>
</comment>
<dbReference type="UniPathway" id="UPA00655">
    <property type="reaction ID" value="UER00711"/>
</dbReference>
<dbReference type="Gene3D" id="3.90.226.10">
    <property type="entry name" value="2-enoyl-CoA Hydratase, Chain A, domain 1"/>
    <property type="match status" value="1"/>
</dbReference>
<dbReference type="Pfam" id="PF01039">
    <property type="entry name" value="Carboxyl_trans"/>
    <property type="match status" value="1"/>
</dbReference>
<evidence type="ECO:0000256" key="9">
    <source>
        <dbReference type="ARBA" id="ARBA00022840"/>
    </source>
</evidence>
<reference evidence="15 16" key="1">
    <citation type="submission" date="2019-02" db="EMBL/GenBank/DDBJ databases">
        <title>Polymorphobacter sp. isolated from the lake at the Tibet of China.</title>
        <authorList>
            <person name="Li A."/>
        </authorList>
    </citation>
    <scope>NUCLEOTIDE SEQUENCE [LARGE SCALE GENOMIC DNA]</scope>
    <source>
        <strain evidence="15 16">DJ1R-1</strain>
    </source>
</reference>
<evidence type="ECO:0000256" key="11">
    <source>
        <dbReference type="ARBA" id="ARBA00023160"/>
    </source>
</evidence>
<evidence type="ECO:0000256" key="5">
    <source>
        <dbReference type="ARBA" id="ARBA00022741"/>
    </source>
</evidence>
<dbReference type="SUPFAM" id="SSF52096">
    <property type="entry name" value="ClpP/crotonase"/>
    <property type="match status" value="1"/>
</dbReference>
<dbReference type="Proteomes" id="UP000297737">
    <property type="component" value="Unassembled WGS sequence"/>
</dbReference>
<dbReference type="EMBL" id="SIHO01000002">
    <property type="protein sequence ID" value="TFU03200.1"/>
    <property type="molecule type" value="Genomic_DNA"/>
</dbReference>
<evidence type="ECO:0000256" key="12">
    <source>
        <dbReference type="ARBA" id="ARBA00025280"/>
    </source>
</evidence>
<evidence type="ECO:0000256" key="4">
    <source>
        <dbReference type="ARBA" id="ARBA00022723"/>
    </source>
</evidence>
<dbReference type="GO" id="GO:2001295">
    <property type="term" value="P:malonyl-CoA biosynthetic process"/>
    <property type="evidence" value="ECO:0007669"/>
    <property type="project" value="UniProtKB-UniRule"/>
</dbReference>
<protein>
    <recommendedName>
        <fullName evidence="13">Acetyl-coenzyme A carboxylase carboxyl transferase subunit beta</fullName>
        <shortName evidence="13">ACCase subunit beta</shortName>
        <shortName evidence="13">Acetyl-CoA carboxylase carboxyltransferase subunit beta</shortName>
        <ecNumber evidence="13">2.1.3.15</ecNumber>
    </recommendedName>
</protein>
<feature type="binding site" evidence="13">
    <location>
        <position position="31"/>
    </location>
    <ligand>
        <name>Zn(2+)</name>
        <dbReference type="ChEBI" id="CHEBI:29105"/>
    </ligand>
</feature>
<dbReference type="GO" id="GO:0005524">
    <property type="term" value="F:ATP binding"/>
    <property type="evidence" value="ECO:0007669"/>
    <property type="project" value="UniProtKB-KW"/>
</dbReference>
<dbReference type="GO" id="GO:0008270">
    <property type="term" value="F:zinc ion binding"/>
    <property type="evidence" value="ECO:0007669"/>
    <property type="project" value="UniProtKB-UniRule"/>
</dbReference>
<evidence type="ECO:0000256" key="7">
    <source>
        <dbReference type="ARBA" id="ARBA00022832"/>
    </source>
</evidence>
<dbReference type="InterPro" id="IPR029045">
    <property type="entry name" value="ClpP/crotonase-like_dom_sf"/>
</dbReference>
<sequence length="285" mass="31151">MSWLTRIRPRLTGFLGRRETPDNLWHKCRACNAMVYTKEFDENLGVCPKCEFHERIGPKERFAQVFDGGVHTRLEIPAVPEDPLGFRDQKKYTDRIKAARTATSEPEAMAVATGKIGGVDAVVAVQNFAFMGGSMGLAVGEAFLTGAMAAVKARAPFIIFTAAGGARMQEGILSLMQMPRTTVAVAELREAGLPYIVVMTDPTTGGVTASYAMLGDIQIAEPGALIGFAGQRVIENTIREKLPEGFQRAEYLLEHGMLDMVVPRKDLHATLARLVELLMRQRVAA</sequence>
<dbReference type="GO" id="GO:0006633">
    <property type="term" value="P:fatty acid biosynthetic process"/>
    <property type="evidence" value="ECO:0007669"/>
    <property type="project" value="UniProtKB-KW"/>
</dbReference>
<dbReference type="InterPro" id="IPR000438">
    <property type="entry name" value="Acetyl_CoA_COase_Trfase_b_su"/>
</dbReference>
<keyword evidence="6 13" id="KW-0863">Zinc-finger</keyword>
<proteinExistence type="inferred from homology"/>
<evidence type="ECO:0000313" key="16">
    <source>
        <dbReference type="Proteomes" id="UP000297737"/>
    </source>
</evidence>
<feature type="zinc finger region" description="C4-type" evidence="13">
    <location>
        <begin position="28"/>
        <end position="50"/>
    </location>
</feature>
<dbReference type="HAMAP" id="MF_01395">
    <property type="entry name" value="AcetylCoA_CT_beta"/>
    <property type="match status" value="1"/>
</dbReference>
<keyword evidence="9 13" id="KW-0067">ATP-binding</keyword>
<keyword evidence="10 13" id="KW-0443">Lipid metabolism</keyword>
<dbReference type="GO" id="GO:0003989">
    <property type="term" value="F:acetyl-CoA carboxylase activity"/>
    <property type="evidence" value="ECO:0007669"/>
    <property type="project" value="InterPro"/>
</dbReference>
<feature type="domain" description="CoA carboxyltransferase N-terminal" evidence="14">
    <location>
        <begin position="24"/>
        <end position="285"/>
    </location>
</feature>
<dbReference type="AlphaFoldDB" id="A0A4Y9ENB3"/>
<dbReference type="PANTHER" id="PTHR42995:SF5">
    <property type="entry name" value="ACETYL-COENZYME A CARBOXYLASE CARBOXYL TRANSFERASE SUBUNIT BETA, CHLOROPLASTIC"/>
    <property type="match status" value="1"/>
</dbReference>
<dbReference type="PANTHER" id="PTHR42995">
    <property type="entry name" value="ACETYL-COENZYME A CARBOXYLASE CARBOXYL TRANSFERASE SUBUNIT BETA, CHLOROPLASTIC"/>
    <property type="match status" value="1"/>
</dbReference>
<evidence type="ECO:0000256" key="3">
    <source>
        <dbReference type="ARBA" id="ARBA00022679"/>
    </source>
</evidence>
<keyword evidence="2 13" id="KW-0444">Lipid biosynthesis</keyword>
<keyword evidence="5 13" id="KW-0547">Nucleotide-binding</keyword>
<keyword evidence="16" id="KW-1185">Reference proteome</keyword>
<keyword evidence="13" id="KW-0963">Cytoplasm</keyword>
<dbReference type="NCBIfam" id="TIGR00515">
    <property type="entry name" value="accD"/>
    <property type="match status" value="1"/>
</dbReference>
<dbReference type="Pfam" id="PF17848">
    <property type="entry name" value="Zn_ribbon_ACC"/>
    <property type="match status" value="1"/>
</dbReference>
<dbReference type="PROSITE" id="PS50980">
    <property type="entry name" value="COA_CT_NTER"/>
    <property type="match status" value="1"/>
</dbReference>
<evidence type="ECO:0000313" key="15">
    <source>
        <dbReference type="EMBL" id="TFU03200.1"/>
    </source>
</evidence>
<dbReference type="GO" id="GO:0009329">
    <property type="term" value="C:acetate CoA-transferase complex"/>
    <property type="evidence" value="ECO:0007669"/>
    <property type="project" value="TreeGrafter"/>
</dbReference>
<dbReference type="InterPro" id="IPR034733">
    <property type="entry name" value="AcCoA_carboxyl_beta"/>
</dbReference>
<organism evidence="15 16">
    <name type="scientific">Glacieibacterium arshaanense</name>
    <dbReference type="NCBI Taxonomy" id="2511025"/>
    <lineage>
        <taxon>Bacteria</taxon>
        <taxon>Pseudomonadati</taxon>
        <taxon>Pseudomonadota</taxon>
        <taxon>Alphaproteobacteria</taxon>
        <taxon>Sphingomonadales</taxon>
        <taxon>Sphingosinicellaceae</taxon>
        <taxon>Glacieibacterium</taxon>
    </lineage>
</organism>
<name>A0A4Y9ENB3_9SPHN</name>
<dbReference type="InterPro" id="IPR011762">
    <property type="entry name" value="COA_CT_N"/>
</dbReference>
<evidence type="ECO:0000256" key="6">
    <source>
        <dbReference type="ARBA" id="ARBA00022771"/>
    </source>
</evidence>
<evidence type="ECO:0000259" key="14">
    <source>
        <dbReference type="PROSITE" id="PS50980"/>
    </source>
</evidence>
<evidence type="ECO:0000256" key="13">
    <source>
        <dbReference type="HAMAP-Rule" id="MF_01395"/>
    </source>
</evidence>
<keyword evidence="11 13" id="KW-0275">Fatty acid biosynthesis</keyword>
<dbReference type="EC" id="2.1.3.15" evidence="13"/>
<accession>A0A4Y9ENB3</accession>
<comment type="subunit">
    <text evidence="13">Acetyl-CoA carboxylase is a heterohexamer composed of biotin carboxyl carrier protein (AccB), biotin carboxylase (AccC) and two subunits each of ACCase subunit alpha (AccA) and ACCase subunit beta (AccD).</text>
</comment>
<comment type="catalytic activity">
    <reaction evidence="13">
        <text>N(6)-carboxybiotinyl-L-lysyl-[protein] + acetyl-CoA = N(6)-biotinyl-L-lysyl-[protein] + malonyl-CoA</text>
        <dbReference type="Rhea" id="RHEA:54728"/>
        <dbReference type="Rhea" id="RHEA-COMP:10505"/>
        <dbReference type="Rhea" id="RHEA-COMP:10506"/>
        <dbReference type="ChEBI" id="CHEBI:57288"/>
        <dbReference type="ChEBI" id="CHEBI:57384"/>
        <dbReference type="ChEBI" id="CHEBI:83144"/>
        <dbReference type="ChEBI" id="CHEBI:83145"/>
        <dbReference type="EC" id="2.1.3.15"/>
    </reaction>
</comment>
<feature type="binding site" evidence="13">
    <location>
        <position position="47"/>
    </location>
    <ligand>
        <name>Zn(2+)</name>
        <dbReference type="ChEBI" id="CHEBI:29105"/>
    </ligand>
</feature>
<gene>
    <name evidence="13" type="primary">accD</name>
    <name evidence="15" type="ORF">EUV02_08375</name>
</gene>
<feature type="binding site" evidence="13">
    <location>
        <position position="28"/>
    </location>
    <ligand>
        <name>Zn(2+)</name>
        <dbReference type="ChEBI" id="CHEBI:29105"/>
    </ligand>
</feature>
<comment type="function">
    <text evidence="12 13">Component of the acetyl coenzyme A carboxylase (ACC) complex. Biotin carboxylase (BC) catalyzes the carboxylation of biotin on its carrier protein (BCCP) and then the CO(2) group is transferred by the transcarboxylase to acetyl-CoA to form malonyl-CoA.</text>
</comment>
<comment type="pathway">
    <text evidence="13">Lipid metabolism; malonyl-CoA biosynthesis; malonyl-CoA from acetyl-CoA: step 1/1.</text>
</comment>
<keyword evidence="15" id="KW-0436">Ligase</keyword>